<organism evidence="1 2">
    <name type="scientific">Nepenthes gracilis</name>
    <name type="common">Slender pitcher plant</name>
    <dbReference type="NCBI Taxonomy" id="150966"/>
    <lineage>
        <taxon>Eukaryota</taxon>
        <taxon>Viridiplantae</taxon>
        <taxon>Streptophyta</taxon>
        <taxon>Embryophyta</taxon>
        <taxon>Tracheophyta</taxon>
        <taxon>Spermatophyta</taxon>
        <taxon>Magnoliopsida</taxon>
        <taxon>eudicotyledons</taxon>
        <taxon>Gunneridae</taxon>
        <taxon>Pentapetalae</taxon>
        <taxon>Caryophyllales</taxon>
        <taxon>Nepenthaceae</taxon>
        <taxon>Nepenthes</taxon>
    </lineage>
</organism>
<dbReference type="Proteomes" id="UP001279734">
    <property type="component" value="Unassembled WGS sequence"/>
</dbReference>
<reference evidence="1" key="1">
    <citation type="submission" date="2023-05" db="EMBL/GenBank/DDBJ databases">
        <title>Nepenthes gracilis genome sequencing.</title>
        <authorList>
            <person name="Fukushima K."/>
        </authorList>
    </citation>
    <scope>NUCLEOTIDE SEQUENCE</scope>
    <source>
        <strain evidence="1">SING2019-196</strain>
    </source>
</reference>
<keyword evidence="2" id="KW-1185">Reference proteome</keyword>
<evidence type="ECO:0000313" key="2">
    <source>
        <dbReference type="Proteomes" id="UP001279734"/>
    </source>
</evidence>
<dbReference type="AlphaFoldDB" id="A0AAD3STE0"/>
<gene>
    <name evidence="1" type="ORF">Nepgr_018277</name>
</gene>
<proteinExistence type="predicted"/>
<evidence type="ECO:0000313" key="1">
    <source>
        <dbReference type="EMBL" id="GMH16436.1"/>
    </source>
</evidence>
<comment type="caution">
    <text evidence="1">The sequence shown here is derived from an EMBL/GenBank/DDBJ whole genome shotgun (WGS) entry which is preliminary data.</text>
</comment>
<sequence>MNFESSRGDTSTLRSRVSYSEGLYFVPIISPSSASDLFLISTRSGVAWRWKETCLPGVSKALFFWGRI</sequence>
<protein>
    <submittedName>
        <fullName evidence="1">Uncharacterized protein</fullName>
    </submittedName>
</protein>
<dbReference type="EMBL" id="BSYO01000016">
    <property type="protein sequence ID" value="GMH16436.1"/>
    <property type="molecule type" value="Genomic_DNA"/>
</dbReference>
<name>A0AAD3STE0_NEPGR</name>
<accession>A0AAD3STE0</accession>